<comment type="caution">
    <text evidence="12">The sequence shown here is derived from an EMBL/GenBank/DDBJ whole genome shotgun (WGS) entry which is preliminary data.</text>
</comment>
<evidence type="ECO:0000313" key="13">
    <source>
        <dbReference type="Proteomes" id="UP000321525"/>
    </source>
</evidence>
<dbReference type="Pfam" id="PF07963">
    <property type="entry name" value="N_methyl"/>
    <property type="match status" value="1"/>
</dbReference>
<evidence type="ECO:0000256" key="10">
    <source>
        <dbReference type="SAM" id="Phobius"/>
    </source>
</evidence>
<keyword evidence="6" id="KW-0997">Cell inner membrane</keyword>
<protein>
    <recommendedName>
        <fullName evidence="3">Type II secretion system protein J</fullName>
    </recommendedName>
</protein>
<keyword evidence="5" id="KW-0488">Methylation</keyword>
<keyword evidence="13" id="KW-1185">Reference proteome</keyword>
<dbReference type="GO" id="GO:0005886">
    <property type="term" value="C:plasma membrane"/>
    <property type="evidence" value="ECO:0007669"/>
    <property type="project" value="UniProtKB-SubCell"/>
</dbReference>
<dbReference type="Pfam" id="PF11612">
    <property type="entry name" value="T2SSJ"/>
    <property type="match status" value="1"/>
</dbReference>
<evidence type="ECO:0000256" key="6">
    <source>
        <dbReference type="ARBA" id="ARBA00022519"/>
    </source>
</evidence>
<accession>A0A5C6QG66</accession>
<comment type="subcellular location">
    <subcellularLocation>
        <location evidence="1">Cell inner membrane</location>
        <topology evidence="1">Single-pass membrane protein</topology>
    </subcellularLocation>
</comment>
<proteinExistence type="inferred from homology"/>
<sequence length="198" mass="22726">MNNGFTLLEVLIAIAIFSMISMSSFTIFNTVLKGNESSKIRTERVNELQRGFLLIERDLLQIAKRSIRLNGEAPQQDFLYTDSNSFSNGESTLAFVRHGWTNPGLLLPRSNMQSVAYQLNEGTFERLHFNFVDAIQGQEPKIRKLITEIEALNFEFFYDKKWQKQIINKSLPKAIAVELITKDYGLIRREFLVAGNDV</sequence>
<evidence type="ECO:0000256" key="4">
    <source>
        <dbReference type="ARBA" id="ARBA00022475"/>
    </source>
</evidence>
<evidence type="ECO:0000256" key="7">
    <source>
        <dbReference type="ARBA" id="ARBA00022692"/>
    </source>
</evidence>
<organism evidence="12 14">
    <name type="scientific">Colwellia hornerae</name>
    <dbReference type="NCBI Taxonomy" id="89402"/>
    <lineage>
        <taxon>Bacteria</taxon>
        <taxon>Pseudomonadati</taxon>
        <taxon>Pseudomonadota</taxon>
        <taxon>Gammaproteobacteria</taxon>
        <taxon>Alteromonadales</taxon>
        <taxon>Colwelliaceae</taxon>
        <taxon>Colwellia</taxon>
    </lineage>
</organism>
<evidence type="ECO:0000256" key="3">
    <source>
        <dbReference type="ARBA" id="ARBA00021539"/>
    </source>
</evidence>
<name>A0A5C6QG66_9GAMM</name>
<evidence type="ECO:0000256" key="1">
    <source>
        <dbReference type="ARBA" id="ARBA00004377"/>
    </source>
</evidence>
<dbReference type="NCBIfam" id="TIGR01711">
    <property type="entry name" value="gspJ"/>
    <property type="match status" value="1"/>
</dbReference>
<dbReference type="InterPro" id="IPR012902">
    <property type="entry name" value="N_methyl_site"/>
</dbReference>
<comment type="similarity">
    <text evidence="2">Belongs to the GSP J family.</text>
</comment>
<dbReference type="GO" id="GO:0015627">
    <property type="term" value="C:type II protein secretion system complex"/>
    <property type="evidence" value="ECO:0007669"/>
    <property type="project" value="InterPro"/>
</dbReference>
<dbReference type="SUPFAM" id="SSF54523">
    <property type="entry name" value="Pili subunits"/>
    <property type="match status" value="1"/>
</dbReference>
<evidence type="ECO:0000256" key="2">
    <source>
        <dbReference type="ARBA" id="ARBA00011084"/>
    </source>
</evidence>
<dbReference type="Gene3D" id="3.10.610.10">
    <property type="entry name" value="GSPII I/J protein-like"/>
    <property type="match status" value="1"/>
</dbReference>
<dbReference type="NCBIfam" id="TIGR02532">
    <property type="entry name" value="IV_pilin_GFxxxE"/>
    <property type="match status" value="1"/>
</dbReference>
<dbReference type="AlphaFoldDB" id="A0A5C6QG66"/>
<dbReference type="OrthoDB" id="9794345at2"/>
<keyword evidence="4" id="KW-1003">Cell membrane</keyword>
<dbReference type="GO" id="GO:0015628">
    <property type="term" value="P:protein secretion by the type II secretion system"/>
    <property type="evidence" value="ECO:0007669"/>
    <property type="project" value="InterPro"/>
</dbReference>
<evidence type="ECO:0000256" key="9">
    <source>
        <dbReference type="ARBA" id="ARBA00023136"/>
    </source>
</evidence>
<dbReference type="Proteomes" id="UP000321525">
    <property type="component" value="Unassembled WGS sequence"/>
</dbReference>
<evidence type="ECO:0000313" key="14">
    <source>
        <dbReference type="Proteomes" id="UP000321917"/>
    </source>
</evidence>
<keyword evidence="8 10" id="KW-1133">Transmembrane helix</keyword>
<dbReference type="PANTHER" id="PTHR39583">
    <property type="entry name" value="TYPE II SECRETION SYSTEM PROTEIN J-RELATED"/>
    <property type="match status" value="1"/>
</dbReference>
<evidence type="ECO:0000313" key="11">
    <source>
        <dbReference type="EMBL" id="TWX61310.1"/>
    </source>
</evidence>
<dbReference type="Gene3D" id="2.10.70.20">
    <property type="entry name" value="gspk-gspi-gspj complex like domains"/>
    <property type="match status" value="1"/>
</dbReference>
<evidence type="ECO:0000256" key="8">
    <source>
        <dbReference type="ARBA" id="ARBA00022989"/>
    </source>
</evidence>
<gene>
    <name evidence="12" type="primary">gspJ</name>
    <name evidence="11" type="ORF">ESZ26_05680</name>
    <name evidence="12" type="ORF">ESZ27_08360</name>
</gene>
<dbReference type="InterPro" id="IPR051621">
    <property type="entry name" value="T2SS_protein_J"/>
</dbReference>
<dbReference type="PANTHER" id="PTHR39583:SF2">
    <property type="entry name" value="TYPE II SECRETION SYSTEM PROTEIN J"/>
    <property type="match status" value="1"/>
</dbReference>
<feature type="transmembrane region" description="Helical" evidence="10">
    <location>
        <begin position="12"/>
        <end position="32"/>
    </location>
</feature>
<dbReference type="InterPro" id="IPR010055">
    <property type="entry name" value="T2SS_protein-GspJ"/>
</dbReference>
<evidence type="ECO:0000313" key="12">
    <source>
        <dbReference type="EMBL" id="TWX67743.1"/>
    </source>
</evidence>
<dbReference type="Proteomes" id="UP000321917">
    <property type="component" value="Unassembled WGS sequence"/>
</dbReference>
<keyword evidence="7 10" id="KW-0812">Transmembrane</keyword>
<dbReference type="EMBL" id="VOLQ01000012">
    <property type="protein sequence ID" value="TWX67743.1"/>
    <property type="molecule type" value="Genomic_DNA"/>
</dbReference>
<reference evidence="12 14" key="1">
    <citation type="submission" date="2019-07" db="EMBL/GenBank/DDBJ databases">
        <title>Genomes of sea-ice associated Colwellia species.</title>
        <authorList>
            <person name="Bowman J.P."/>
        </authorList>
    </citation>
    <scope>NUCLEOTIDE SEQUENCE [LARGE SCALE GENOMIC DNA]</scope>
    <source>
        <strain evidence="11 13">ACAM 607</strain>
        <strain evidence="12 14">IC036</strain>
    </source>
</reference>
<keyword evidence="9 10" id="KW-0472">Membrane</keyword>
<dbReference type="InterPro" id="IPR045584">
    <property type="entry name" value="Pilin-like"/>
</dbReference>
<dbReference type="EMBL" id="VOLR01000006">
    <property type="protein sequence ID" value="TWX61310.1"/>
    <property type="molecule type" value="Genomic_DNA"/>
</dbReference>
<evidence type="ECO:0000256" key="5">
    <source>
        <dbReference type="ARBA" id="ARBA00022481"/>
    </source>
</evidence>